<gene>
    <name evidence="1" type="ORF">DEJ46_10320</name>
</gene>
<name>A0A5P2ARE8_STRVZ</name>
<reference evidence="1 2" key="1">
    <citation type="submission" date="2018-05" db="EMBL/GenBank/DDBJ databases">
        <title>Streptomyces venezuelae.</title>
        <authorList>
            <person name="Kim W."/>
            <person name="Lee N."/>
            <person name="Cho B.-K."/>
        </authorList>
    </citation>
    <scope>NUCLEOTIDE SEQUENCE [LARGE SCALE GENOMIC DNA]</scope>
    <source>
        <strain evidence="1 2">ATCC 15068</strain>
    </source>
</reference>
<sequence length="143" mass="16056">MGASRWIYFTDKHDDPQAALEELRQQVFEESWRNEDPYPESIEELIEGGGLEAEGAHSILDVDHVIVSDDSDYEETGAIRIVNPEELVEYFGTDHPTRERIEDVYRTSASDLPPMFRGSGCCAPVYHGQGNCVGLVFWGMSGD</sequence>
<dbReference type="EMBL" id="CP029194">
    <property type="protein sequence ID" value="QES19441.1"/>
    <property type="molecule type" value="Genomic_DNA"/>
</dbReference>
<accession>A0A5P2ARE8</accession>
<dbReference type="OrthoDB" id="3618826at2"/>
<proteinExistence type="predicted"/>
<dbReference type="AlphaFoldDB" id="A0A5P2ARE8"/>
<evidence type="ECO:0000313" key="2">
    <source>
        <dbReference type="Proteomes" id="UP000324106"/>
    </source>
</evidence>
<dbReference type="RefSeq" id="WP_150265423.1">
    <property type="nucleotide sequence ID" value="NZ_CP029194.1"/>
</dbReference>
<protein>
    <submittedName>
        <fullName evidence="1">Uncharacterized protein</fullName>
    </submittedName>
</protein>
<evidence type="ECO:0000313" key="1">
    <source>
        <dbReference type="EMBL" id="QES19441.1"/>
    </source>
</evidence>
<dbReference type="Proteomes" id="UP000324106">
    <property type="component" value="Chromosome"/>
</dbReference>
<organism evidence="1 2">
    <name type="scientific">Streptomyces venezuelae</name>
    <dbReference type="NCBI Taxonomy" id="54571"/>
    <lineage>
        <taxon>Bacteria</taxon>
        <taxon>Bacillati</taxon>
        <taxon>Actinomycetota</taxon>
        <taxon>Actinomycetes</taxon>
        <taxon>Kitasatosporales</taxon>
        <taxon>Streptomycetaceae</taxon>
        <taxon>Streptomyces</taxon>
    </lineage>
</organism>